<feature type="domain" description="C2H2-type" evidence="2">
    <location>
        <begin position="295"/>
        <end position="324"/>
    </location>
</feature>
<protein>
    <submittedName>
        <fullName evidence="4">Uncharacterized protein</fullName>
    </submittedName>
</protein>
<evidence type="ECO:0000256" key="1">
    <source>
        <dbReference type="PROSITE-ProRule" id="PRU00042"/>
    </source>
</evidence>
<reference evidence="4" key="1">
    <citation type="submission" date="2018-11" db="EMBL/GenBank/DDBJ databases">
        <authorList>
            <person name="Alioto T."/>
            <person name="Alioto T."/>
        </authorList>
    </citation>
    <scope>NUCLEOTIDE SEQUENCE</scope>
</reference>
<dbReference type="InterPro" id="IPR035979">
    <property type="entry name" value="RBD_domain_sf"/>
</dbReference>
<feature type="domain" description="OTU" evidence="3">
    <location>
        <begin position="48"/>
        <end position="188"/>
    </location>
</feature>
<evidence type="ECO:0000259" key="2">
    <source>
        <dbReference type="PROSITE" id="PS50157"/>
    </source>
</evidence>
<dbReference type="OrthoDB" id="6157373at2759"/>
<evidence type="ECO:0000313" key="5">
    <source>
        <dbReference type="Proteomes" id="UP000596742"/>
    </source>
</evidence>
<dbReference type="SUPFAM" id="SSF54001">
    <property type="entry name" value="Cysteine proteinases"/>
    <property type="match status" value="1"/>
</dbReference>
<dbReference type="Pfam" id="PF02338">
    <property type="entry name" value="OTU"/>
    <property type="match status" value="1"/>
</dbReference>
<dbReference type="CDD" id="cd22758">
    <property type="entry name" value="OTU_232R-like"/>
    <property type="match status" value="1"/>
</dbReference>
<evidence type="ECO:0000313" key="4">
    <source>
        <dbReference type="EMBL" id="VDI11575.1"/>
    </source>
</evidence>
<dbReference type="Gene3D" id="3.90.70.80">
    <property type="match status" value="1"/>
</dbReference>
<dbReference type="InterPro" id="IPR013087">
    <property type="entry name" value="Znf_C2H2_type"/>
</dbReference>
<accession>A0A8B6D003</accession>
<keyword evidence="5" id="KW-1185">Reference proteome</keyword>
<comment type="caution">
    <text evidence="4">The sequence shown here is derived from an EMBL/GenBank/DDBJ whole genome shotgun (WGS) entry which is preliminary data.</text>
</comment>
<dbReference type="SUPFAM" id="SSF57667">
    <property type="entry name" value="beta-beta-alpha zinc fingers"/>
    <property type="match status" value="1"/>
</dbReference>
<dbReference type="Proteomes" id="UP000596742">
    <property type="component" value="Unassembled WGS sequence"/>
</dbReference>
<proteinExistence type="predicted"/>
<name>A0A8B6D003_MYTGA</name>
<dbReference type="Gene3D" id="3.30.70.330">
    <property type="match status" value="2"/>
</dbReference>
<dbReference type="EMBL" id="UYJE01002532">
    <property type="protein sequence ID" value="VDI11575.1"/>
    <property type="molecule type" value="Genomic_DNA"/>
</dbReference>
<organism evidence="4 5">
    <name type="scientific">Mytilus galloprovincialis</name>
    <name type="common">Mediterranean mussel</name>
    <dbReference type="NCBI Taxonomy" id="29158"/>
    <lineage>
        <taxon>Eukaryota</taxon>
        <taxon>Metazoa</taxon>
        <taxon>Spiralia</taxon>
        <taxon>Lophotrochozoa</taxon>
        <taxon>Mollusca</taxon>
        <taxon>Bivalvia</taxon>
        <taxon>Autobranchia</taxon>
        <taxon>Pteriomorphia</taxon>
        <taxon>Mytilida</taxon>
        <taxon>Mytiloidea</taxon>
        <taxon>Mytilidae</taxon>
        <taxon>Mytilinae</taxon>
        <taxon>Mytilus</taxon>
    </lineage>
</organism>
<dbReference type="Pfam" id="PF23085">
    <property type="entry name" value="RRM_PARP14_3"/>
    <property type="match status" value="2"/>
</dbReference>
<evidence type="ECO:0000259" key="3">
    <source>
        <dbReference type="PROSITE" id="PS50802"/>
    </source>
</evidence>
<dbReference type="InterPro" id="IPR038765">
    <property type="entry name" value="Papain-like_cys_pep_sf"/>
</dbReference>
<dbReference type="InterPro" id="IPR003323">
    <property type="entry name" value="OTU_dom"/>
</dbReference>
<keyword evidence="1" id="KW-0862">Zinc</keyword>
<dbReference type="GO" id="GO:0008270">
    <property type="term" value="F:zinc ion binding"/>
    <property type="evidence" value="ECO:0007669"/>
    <property type="project" value="UniProtKB-KW"/>
</dbReference>
<dbReference type="InterPro" id="IPR012677">
    <property type="entry name" value="Nucleotide-bd_a/b_plait_sf"/>
</dbReference>
<dbReference type="InterPro" id="IPR036236">
    <property type="entry name" value="Znf_C2H2_sf"/>
</dbReference>
<keyword evidence="1" id="KW-0479">Metal-binding</keyword>
<sequence>MFFNYLASICLHPKQLKLKLKKLYKENDCGTEEAEKRLKENCRNLNLTFRNETPRDGNCFFDAVCSQLRGLGLREKSAEEIRENVIDYLMENRNFQGVDGDVNIEHFIDDSTFEDWASNMRRNGVFADHVVVLGMARMLETNILIVTSNPQASPENCMTHIVGKMNYDGMTIILGHVWENHYYSLISLDATRENGRLVECCKMQSLNHRHSPLGICTTALKKMELDTPPSNYEVTSVDIYMTLKDRTITREMKIEGKGDVFAPDVREIEIPCSSSISPISYDNGDGDSDCEDDLFRCGKCGKCFTTYESFSTHKKESIPCTQRKRKNIKKPTDTLGISSEQKWNMTPCKPNEKRIMLKIRMQQTPGEMEPAWKHYVKQVQKTCTGNLDIDKDIIVEYIEDGSLVFWTKTNASAVKNKAKFAEIMDRFMVNLFQKCPIDTEDETKFSFSVDVVEAAEDEDNDDEDENDEFICGRCGITFKSFSSFTSHKSNINLCCKKNRTDQQHKDDFSNSIKTQRTLDSVEEIRQSLKRSKVCIDSEDSIEYLFENKLKSGGGDIEEFKYDEDSHTAIITAEEKDVVEEVGQAAEEEDTVDMPTEFVMEVRGIKPTTSEDTLRNYFESRKVANAEVVKMKFIEAKEMYMVWFEDESAIEAVMSKNLRVDGQTLKAKRYVPPTPQKPVPKYDDKVFITNISPTTTKDGLENFLEVKSGCIPKESIFGEAEGTALVTFGQPPGKN</sequence>
<dbReference type="AlphaFoldDB" id="A0A8B6D003"/>
<dbReference type="GO" id="GO:0003676">
    <property type="term" value="F:nucleic acid binding"/>
    <property type="evidence" value="ECO:0007669"/>
    <property type="project" value="InterPro"/>
</dbReference>
<dbReference type="GO" id="GO:0016579">
    <property type="term" value="P:protein deubiquitination"/>
    <property type="evidence" value="ECO:0007669"/>
    <property type="project" value="TreeGrafter"/>
</dbReference>
<dbReference type="InterPro" id="IPR050704">
    <property type="entry name" value="Peptidase_C85-like"/>
</dbReference>
<dbReference type="PROSITE" id="PS50802">
    <property type="entry name" value="OTU"/>
    <property type="match status" value="1"/>
</dbReference>
<dbReference type="GO" id="GO:0004843">
    <property type="term" value="F:cysteine-type deubiquitinase activity"/>
    <property type="evidence" value="ECO:0007669"/>
    <property type="project" value="TreeGrafter"/>
</dbReference>
<dbReference type="PROSITE" id="PS50157">
    <property type="entry name" value="ZINC_FINGER_C2H2_2"/>
    <property type="match status" value="1"/>
</dbReference>
<keyword evidence="1" id="KW-0863">Zinc-finger</keyword>
<dbReference type="PANTHER" id="PTHR12419">
    <property type="entry name" value="OTU DOMAIN CONTAINING PROTEIN"/>
    <property type="match status" value="1"/>
</dbReference>
<dbReference type="SUPFAM" id="SSF54928">
    <property type="entry name" value="RNA-binding domain, RBD"/>
    <property type="match status" value="1"/>
</dbReference>
<gene>
    <name evidence="4" type="ORF">MGAL_10B017455</name>
</gene>